<evidence type="ECO:0000313" key="1">
    <source>
        <dbReference type="EMBL" id="AVK09451.1"/>
    </source>
</evidence>
<organism evidence="1 2">
    <name type="scientific">Pseudomonas paraeruginosa</name>
    <dbReference type="NCBI Taxonomy" id="2994495"/>
    <lineage>
        <taxon>Bacteria</taxon>
        <taxon>Pseudomonadati</taxon>
        <taxon>Pseudomonadota</taxon>
        <taxon>Gammaproteobacteria</taxon>
        <taxon>Pseudomonadales</taxon>
        <taxon>Pseudomonadaceae</taxon>
        <taxon>Pseudomonas</taxon>
    </lineage>
</organism>
<keyword evidence="1" id="KW-0614">Plasmid</keyword>
<dbReference type="EMBL" id="CP027170">
    <property type="protein sequence ID" value="AVK09451.1"/>
    <property type="molecule type" value="Genomic_DNA"/>
</dbReference>
<geneLocation type="plasmid" evidence="1 2">
    <name>unnamed2</name>
</geneLocation>
<name>A0A2K4XIM6_9PSED</name>
<protein>
    <submittedName>
        <fullName evidence="1">Uncharacterized protein</fullName>
    </submittedName>
</protein>
<gene>
    <name evidence="1" type="ORF">CSB93_6700</name>
</gene>
<dbReference type="Proteomes" id="UP000238390">
    <property type="component" value="Plasmid unnamed2"/>
</dbReference>
<accession>A0A2K4XIM6</accession>
<proteinExistence type="predicted"/>
<evidence type="ECO:0000313" key="2">
    <source>
        <dbReference type="Proteomes" id="UP000238390"/>
    </source>
</evidence>
<sequence length="85" mass="9651">MSRKQTAEDKIAKVMDSYHAYLKEWKYDEKQSLFSSGGWVFKGKNHTAHEMNSKILARRNQDVQKILKITSESNAGTGDTSLSAQ</sequence>
<keyword evidence="2" id="KW-1185">Reference proteome</keyword>
<dbReference type="AlphaFoldDB" id="A0A2K4XIM6"/>
<dbReference type="RefSeq" id="WP_019484770.1">
    <property type="nucleotide sequence ID" value="NZ_CP027170.1"/>
</dbReference>
<reference evidence="1 2" key="1">
    <citation type="submission" date="2018-02" db="EMBL/GenBank/DDBJ databases">
        <title>FDA/CDC Antimicrobial Resistant Isolate Bank Genome Sequencing.</title>
        <authorList>
            <person name="Benahmed F.H."/>
            <person name="Lutgring J.D."/>
            <person name="Yoo B."/>
            <person name="Machado M."/>
            <person name="Brown A."/>
            <person name="McAllister G."/>
            <person name="Perry A."/>
            <person name="Halpin A.L."/>
            <person name="Vavikolanu K."/>
            <person name="Ott S."/>
            <person name="Zhao X."/>
            <person name="Tallon L.J."/>
            <person name="Sadzewicz L."/>
            <person name="Aluvathingal J."/>
            <person name="Nadendla S."/>
            <person name="Voskania-kordi A."/>
            <person name="Simonyan V."/>
            <person name="Patel J."/>
            <person name="Shawar R.M."/>
        </authorList>
    </citation>
    <scope>NUCLEOTIDE SEQUENCE [LARGE SCALE GENOMIC DNA]</scope>
    <source>
        <strain evidence="1 2">AR_0356</strain>
        <plasmid evidence="1 2">unnamed2</plasmid>
    </source>
</reference>